<dbReference type="PANTHER" id="PTHR33512">
    <property type="entry name" value="PROTEIN, PUTATIVE (DUF1191)-RELATED"/>
    <property type="match status" value="1"/>
</dbReference>
<dbReference type="AlphaFoldDB" id="A0A8S0Q1Y6"/>
<dbReference type="GO" id="GO:0016020">
    <property type="term" value="C:membrane"/>
    <property type="evidence" value="ECO:0007669"/>
    <property type="project" value="TreeGrafter"/>
</dbReference>
<feature type="transmembrane region" description="Helical" evidence="2">
    <location>
        <begin position="246"/>
        <end position="270"/>
    </location>
</feature>
<sequence>MGLLGSLTMLLLKILLFCSLRIVTAQTNSTGGARALDVLLQDYAYQALVRPKIRTGFVYDGVLPSNLTGIMVSALRLRSGSLRRYGVRMYKEFEIPIGVVEQPYVERLVLVYQNLGNWSVVYHPPPGYMYLAPVLGLLAYDASNLMAKNLSLLDIHASGQPISINFSDIKSLPEGPVPRCVAFNLNGTINFSVLSPDKKCTTFQLGHFSVVVESTAPPPAPVSPMPPGPGAGPVPSGHGKKNNSKVWIIVGSVLGGLALLVMLGLLVPWVHKYKKTKKMQRMERAAEVGESLEMTRVGSTKAPTATVTRTQPTLETEYVP</sequence>
<keyword evidence="2" id="KW-0472">Membrane</keyword>
<feature type="region of interest" description="Disordered" evidence="1">
    <location>
        <begin position="217"/>
        <end position="238"/>
    </location>
</feature>
<gene>
    <name evidence="4" type="ORF">OLEA9_A113771</name>
</gene>
<feature type="signal peptide" evidence="3">
    <location>
        <begin position="1"/>
        <end position="25"/>
    </location>
</feature>
<feature type="chain" id="PRO_5035864066" evidence="3">
    <location>
        <begin position="26"/>
        <end position="320"/>
    </location>
</feature>
<comment type="caution">
    <text evidence="4">The sequence shown here is derived from an EMBL/GenBank/DDBJ whole genome shotgun (WGS) entry which is preliminary data.</text>
</comment>
<name>A0A8S0Q1Y6_OLEEU</name>
<keyword evidence="2" id="KW-1133">Transmembrane helix</keyword>
<evidence type="ECO:0000313" key="5">
    <source>
        <dbReference type="Proteomes" id="UP000594638"/>
    </source>
</evidence>
<dbReference type="Gramene" id="OE9A113771T1">
    <property type="protein sequence ID" value="OE9A113771C1"/>
    <property type="gene ID" value="OE9A113771"/>
</dbReference>
<dbReference type="OrthoDB" id="1925347at2759"/>
<keyword evidence="5" id="KW-1185">Reference proteome</keyword>
<evidence type="ECO:0000256" key="1">
    <source>
        <dbReference type="SAM" id="MobiDB-lite"/>
    </source>
</evidence>
<dbReference type="PANTHER" id="PTHR33512:SF14">
    <property type="entry name" value="EXPRESSED PROTEIN"/>
    <property type="match status" value="1"/>
</dbReference>
<organism evidence="4 5">
    <name type="scientific">Olea europaea subsp. europaea</name>
    <dbReference type="NCBI Taxonomy" id="158383"/>
    <lineage>
        <taxon>Eukaryota</taxon>
        <taxon>Viridiplantae</taxon>
        <taxon>Streptophyta</taxon>
        <taxon>Embryophyta</taxon>
        <taxon>Tracheophyta</taxon>
        <taxon>Spermatophyta</taxon>
        <taxon>Magnoliopsida</taxon>
        <taxon>eudicotyledons</taxon>
        <taxon>Gunneridae</taxon>
        <taxon>Pentapetalae</taxon>
        <taxon>asterids</taxon>
        <taxon>lamiids</taxon>
        <taxon>Lamiales</taxon>
        <taxon>Oleaceae</taxon>
        <taxon>Oleeae</taxon>
        <taxon>Olea</taxon>
    </lineage>
</organism>
<evidence type="ECO:0000313" key="4">
    <source>
        <dbReference type="EMBL" id="CAA2960847.1"/>
    </source>
</evidence>
<reference evidence="4 5" key="1">
    <citation type="submission" date="2019-12" db="EMBL/GenBank/DDBJ databases">
        <authorList>
            <person name="Alioto T."/>
            <person name="Alioto T."/>
            <person name="Gomez Garrido J."/>
        </authorList>
    </citation>
    <scope>NUCLEOTIDE SEQUENCE [LARGE SCALE GENOMIC DNA]</scope>
</reference>
<keyword evidence="2" id="KW-0812">Transmembrane</keyword>
<feature type="region of interest" description="Disordered" evidence="1">
    <location>
        <begin position="284"/>
        <end position="320"/>
    </location>
</feature>
<dbReference type="EMBL" id="CACTIH010000452">
    <property type="protein sequence ID" value="CAA2960847.1"/>
    <property type="molecule type" value="Genomic_DNA"/>
</dbReference>
<dbReference type="Proteomes" id="UP000594638">
    <property type="component" value="Unassembled WGS sequence"/>
</dbReference>
<accession>A0A8S0Q1Y6</accession>
<proteinExistence type="predicted"/>
<dbReference type="Pfam" id="PF06697">
    <property type="entry name" value="DUF1191"/>
    <property type="match status" value="1"/>
</dbReference>
<evidence type="ECO:0000256" key="2">
    <source>
        <dbReference type="SAM" id="Phobius"/>
    </source>
</evidence>
<keyword evidence="3" id="KW-0732">Signal</keyword>
<feature type="compositionally biased region" description="Polar residues" evidence="1">
    <location>
        <begin position="297"/>
        <end position="314"/>
    </location>
</feature>
<protein>
    <submittedName>
        <fullName evidence="4">Uncharacterized protein LOC111398605</fullName>
    </submittedName>
</protein>
<dbReference type="InterPro" id="IPR010605">
    <property type="entry name" value="DUF1191"/>
</dbReference>
<feature type="compositionally biased region" description="Pro residues" evidence="1">
    <location>
        <begin position="217"/>
        <end position="232"/>
    </location>
</feature>
<evidence type="ECO:0000256" key="3">
    <source>
        <dbReference type="SAM" id="SignalP"/>
    </source>
</evidence>